<feature type="transmembrane region" description="Helical" evidence="6">
    <location>
        <begin position="167"/>
        <end position="190"/>
    </location>
</feature>
<sequence length="404" mass="45832">MVLQGFAWPARIGWLSGTLFASNPISFSVFNSWKHPYTLYVLFINFAFGLLISDFVLHLNSNPLQQESSYVKKIIFTGFLASNLSLIVVLRLHSVYYAKSISLFLKTIEEYPFSEVHSSQRKFPKTCYLLSWAIFALSVATAAILTWTVESNNSSKFWLGAIGSVPFYITAFLFGFLPAISTAYVGFAFVNVTLSNLVWFFEDLCAQLESHIQSGKDDIQIFLPRNYFQKSQPGVKMDAIMIQSNMFWSQRNLIGQFRRIQDLFHCYDKLAGPIILFIIVSSTVSIIQAANDVLQNDGIFKEKSQITSWLNLVTHGLFLFILNLGFNATKTIRKRQGTLKQLIATIPSNLVKIELVRTVQVVTDWDWRMSAAGFFTVDRSLMGGIISTMMSYVVILFQLHQGQN</sequence>
<evidence type="ECO:0000256" key="5">
    <source>
        <dbReference type="ARBA" id="ARBA00023136"/>
    </source>
</evidence>
<dbReference type="InterPro" id="IPR013604">
    <property type="entry name" value="7TM_chemorcpt"/>
</dbReference>
<gene>
    <name evidence="7" type="ORF">AFUS01_LOCUS4656</name>
</gene>
<evidence type="ECO:0000256" key="1">
    <source>
        <dbReference type="ARBA" id="ARBA00004651"/>
    </source>
</evidence>
<proteinExistence type="predicted"/>
<comment type="subcellular location">
    <subcellularLocation>
        <location evidence="1">Cell membrane</location>
        <topology evidence="1">Multi-pass membrane protein</topology>
    </subcellularLocation>
</comment>
<evidence type="ECO:0000256" key="4">
    <source>
        <dbReference type="ARBA" id="ARBA00022989"/>
    </source>
</evidence>
<reference evidence="7" key="1">
    <citation type="submission" date="2021-06" db="EMBL/GenBank/DDBJ databases">
        <authorList>
            <person name="Hodson N. C."/>
            <person name="Mongue J. A."/>
            <person name="Jaron S. K."/>
        </authorList>
    </citation>
    <scope>NUCLEOTIDE SEQUENCE</scope>
</reference>
<evidence type="ECO:0000256" key="2">
    <source>
        <dbReference type="ARBA" id="ARBA00022475"/>
    </source>
</evidence>
<feature type="transmembrane region" description="Helical" evidence="6">
    <location>
        <begin position="309"/>
        <end position="326"/>
    </location>
</feature>
<evidence type="ECO:0000256" key="6">
    <source>
        <dbReference type="SAM" id="Phobius"/>
    </source>
</evidence>
<feature type="transmembrane region" description="Helical" evidence="6">
    <location>
        <begin position="270"/>
        <end position="289"/>
    </location>
</feature>
<keyword evidence="2" id="KW-1003">Cell membrane</keyword>
<dbReference type="EMBL" id="CAJVCH010029173">
    <property type="protein sequence ID" value="CAG7706168.1"/>
    <property type="molecule type" value="Genomic_DNA"/>
</dbReference>
<feature type="transmembrane region" description="Helical" evidence="6">
    <location>
        <begin position="70"/>
        <end position="90"/>
    </location>
</feature>
<evidence type="ECO:0000313" key="7">
    <source>
        <dbReference type="EMBL" id="CAG7706168.1"/>
    </source>
</evidence>
<dbReference type="GO" id="GO:0005886">
    <property type="term" value="C:plasma membrane"/>
    <property type="evidence" value="ECO:0007669"/>
    <property type="project" value="UniProtKB-SubCell"/>
</dbReference>
<accession>A0A8J2J921</accession>
<evidence type="ECO:0000256" key="3">
    <source>
        <dbReference type="ARBA" id="ARBA00022692"/>
    </source>
</evidence>
<keyword evidence="4 6" id="KW-1133">Transmembrane helix</keyword>
<feature type="transmembrane region" description="Helical" evidence="6">
    <location>
        <begin position="127"/>
        <end position="147"/>
    </location>
</feature>
<feature type="transmembrane region" description="Helical" evidence="6">
    <location>
        <begin position="37"/>
        <end position="58"/>
    </location>
</feature>
<comment type="caution">
    <text evidence="7">The sequence shown here is derived from an EMBL/GenBank/DDBJ whole genome shotgun (WGS) entry which is preliminary data.</text>
</comment>
<keyword evidence="5 6" id="KW-0472">Membrane</keyword>
<dbReference type="Proteomes" id="UP000708208">
    <property type="component" value="Unassembled WGS sequence"/>
</dbReference>
<dbReference type="Pfam" id="PF08395">
    <property type="entry name" value="7tm_7"/>
    <property type="match status" value="1"/>
</dbReference>
<dbReference type="AlphaFoldDB" id="A0A8J2J921"/>
<keyword evidence="8" id="KW-1185">Reference proteome</keyword>
<evidence type="ECO:0000313" key="8">
    <source>
        <dbReference type="Proteomes" id="UP000708208"/>
    </source>
</evidence>
<feature type="transmembrane region" description="Helical" evidence="6">
    <location>
        <begin position="381"/>
        <end position="399"/>
    </location>
</feature>
<name>A0A8J2J921_9HEXA</name>
<dbReference type="OrthoDB" id="10575237at2759"/>
<organism evidence="7 8">
    <name type="scientific">Allacma fusca</name>
    <dbReference type="NCBI Taxonomy" id="39272"/>
    <lineage>
        <taxon>Eukaryota</taxon>
        <taxon>Metazoa</taxon>
        <taxon>Ecdysozoa</taxon>
        <taxon>Arthropoda</taxon>
        <taxon>Hexapoda</taxon>
        <taxon>Collembola</taxon>
        <taxon>Symphypleona</taxon>
        <taxon>Sminthuridae</taxon>
        <taxon>Allacma</taxon>
    </lineage>
</organism>
<dbReference type="GO" id="GO:0050909">
    <property type="term" value="P:sensory perception of taste"/>
    <property type="evidence" value="ECO:0007669"/>
    <property type="project" value="InterPro"/>
</dbReference>
<keyword evidence="3 6" id="KW-0812">Transmembrane</keyword>
<protein>
    <submittedName>
        <fullName evidence="7">Uncharacterized protein</fullName>
    </submittedName>
</protein>
<feature type="transmembrane region" description="Helical" evidence="6">
    <location>
        <begin position="12"/>
        <end position="30"/>
    </location>
</feature>